<proteinExistence type="predicted"/>
<reference evidence="1" key="2">
    <citation type="submission" date="2013-11" db="EMBL/GenBank/DDBJ databases">
        <title>Draft genome sequence of Anaerostipes caccae (DSM 14662).</title>
        <authorList>
            <person name="Sudarsanam P."/>
            <person name="Ley R."/>
            <person name="Guruge J."/>
            <person name="Turnbaugh P.J."/>
            <person name="Mahowald M."/>
            <person name="Liep D."/>
            <person name="Gordon J."/>
        </authorList>
    </citation>
    <scope>NUCLEOTIDE SEQUENCE</scope>
    <source>
        <strain evidence="1">DSM 14662</strain>
    </source>
</reference>
<dbReference type="STRING" id="411490.ANACAC_02985"/>
<dbReference type="SUPFAM" id="SSF52540">
    <property type="entry name" value="P-loop containing nucleoside triphosphate hydrolases"/>
    <property type="match status" value="1"/>
</dbReference>
<name>B0MHM3_ANACD</name>
<keyword evidence="2" id="KW-1185">Reference proteome</keyword>
<dbReference type="EMBL" id="ABAX03000024">
    <property type="protein sequence ID" value="EDR96362.1"/>
    <property type="molecule type" value="Genomic_DNA"/>
</dbReference>
<evidence type="ECO:0000313" key="2">
    <source>
        <dbReference type="Proteomes" id="UP000004935"/>
    </source>
</evidence>
<dbReference type="HOGENOM" id="CLU_039512_1_1_9"/>
<dbReference type="InterPro" id="IPR008533">
    <property type="entry name" value="DUF815"/>
</dbReference>
<dbReference type="Proteomes" id="UP000004935">
    <property type="component" value="Unassembled WGS sequence"/>
</dbReference>
<gene>
    <name evidence="1" type="ORF">ANACAC_02985</name>
</gene>
<dbReference type="PANTHER" id="PTHR42935:SF1">
    <property type="entry name" value="SLR0930 PROTEIN"/>
    <property type="match status" value="1"/>
</dbReference>
<dbReference type="Pfam" id="PF05673">
    <property type="entry name" value="DUF815"/>
    <property type="match status" value="1"/>
</dbReference>
<dbReference type="PANTHER" id="PTHR42935">
    <property type="entry name" value="SLR0930 PROTEIN"/>
    <property type="match status" value="1"/>
</dbReference>
<sequence length="442" mass="51456">MEEQVYKNVSKLLIYGDMEPDSILMQLSDIFRCMDEESQPKEVLTTRVFRQIKRILQVATDYGFDENLWHNYLTFLLITNENPFSITCEKVGARDGSVNYFAENDFRAFKELFDYDFSKIEEYLGVDCFSRLSDYKAIGKPELMYNKNVSEKVRALSRKLEQTRDEHEFFQVVTDFYKAYGVGMFGLNKAFRIEEKTGGGITFRAINNMDKVALSDLVGYEIQKKKLIDNTEAFVHGRKANNVLLFGDSGTGKSTSIKAIVNQYYDQGLRMIEIYKHQFKDLSNVIAQIKNRNYRFIIYMDDLSFEEFEVEYKFLKAVIEGGVETKPENILIYATSNRRHLIKETWSDRDDVKNENGMHKSDTMEEKLSLVNRFGVTINYSKPTQKEYFNIVIQLARKEGITLSDEELQKEANKWELSHGGISGRTAQQFVNYLMGMEQRGK</sequence>
<dbReference type="InterPro" id="IPR027417">
    <property type="entry name" value="P-loop_NTPase"/>
</dbReference>
<comment type="caution">
    <text evidence="1">The sequence shown here is derived from an EMBL/GenBank/DDBJ whole genome shotgun (WGS) entry which is preliminary data.</text>
</comment>
<evidence type="ECO:0000313" key="1">
    <source>
        <dbReference type="EMBL" id="EDR96362.1"/>
    </source>
</evidence>
<reference evidence="1" key="1">
    <citation type="submission" date="2007-11" db="EMBL/GenBank/DDBJ databases">
        <authorList>
            <person name="Fulton L."/>
            <person name="Clifton S."/>
            <person name="Fulton B."/>
            <person name="Xu J."/>
            <person name="Minx P."/>
            <person name="Pepin K.H."/>
            <person name="Johnson M."/>
            <person name="Thiruvilangam P."/>
            <person name="Bhonagiri V."/>
            <person name="Nash W.E."/>
            <person name="Mardis E.R."/>
            <person name="Wilson R.K."/>
        </authorList>
    </citation>
    <scope>NUCLEOTIDE SEQUENCE [LARGE SCALE GENOMIC DNA]</scope>
    <source>
        <strain evidence="1">DSM 14662</strain>
    </source>
</reference>
<accession>B0MHM3</accession>
<dbReference type="eggNOG" id="COG2607">
    <property type="taxonomic scope" value="Bacteria"/>
</dbReference>
<protein>
    <submittedName>
        <fullName evidence="1">Uncharacterized protein</fullName>
    </submittedName>
</protein>
<organism evidence="1 2">
    <name type="scientific">Anaerostipes caccae (strain DSM 14662 / CCUG 47493 / JCM 13470 / NCIMB 13811 / L1-92)</name>
    <dbReference type="NCBI Taxonomy" id="411490"/>
    <lineage>
        <taxon>Bacteria</taxon>
        <taxon>Bacillati</taxon>
        <taxon>Bacillota</taxon>
        <taxon>Clostridia</taxon>
        <taxon>Lachnospirales</taxon>
        <taxon>Lachnospiraceae</taxon>
        <taxon>Anaerostipes</taxon>
    </lineage>
</organism>
<dbReference type="AlphaFoldDB" id="B0MHM3"/>
<dbReference type="Gene3D" id="3.40.50.300">
    <property type="entry name" value="P-loop containing nucleotide triphosphate hydrolases"/>
    <property type="match status" value="1"/>
</dbReference>